<keyword evidence="1" id="KW-0472">Membrane</keyword>
<feature type="transmembrane region" description="Helical" evidence="1">
    <location>
        <begin position="105"/>
        <end position="124"/>
    </location>
</feature>
<reference evidence="2 3" key="1">
    <citation type="submission" date="2019-07" db="EMBL/GenBank/DDBJ databases">
        <title>Genome sequencing of lignin-degrading bacterial isolates.</title>
        <authorList>
            <person name="Gladden J."/>
        </authorList>
    </citation>
    <scope>NUCLEOTIDE SEQUENCE [LARGE SCALE GENOMIC DNA]</scope>
    <source>
        <strain evidence="2 3">J45</strain>
    </source>
</reference>
<keyword evidence="1" id="KW-1133">Transmembrane helix</keyword>
<name>A0A562E5Q5_RHORH</name>
<dbReference type="Proteomes" id="UP000317573">
    <property type="component" value="Unassembled WGS sequence"/>
</dbReference>
<accession>A0A562E5Q5</accession>
<comment type="caution">
    <text evidence="2">The sequence shown here is derived from an EMBL/GenBank/DDBJ whole genome shotgun (WGS) entry which is preliminary data.</text>
</comment>
<protein>
    <submittedName>
        <fullName evidence="2">Putative membrane protein</fullName>
    </submittedName>
</protein>
<gene>
    <name evidence="2" type="ORF">L618_000200001140</name>
</gene>
<dbReference type="AlphaFoldDB" id="A0A562E5Q5"/>
<feature type="transmembrane region" description="Helical" evidence="1">
    <location>
        <begin position="136"/>
        <end position="154"/>
    </location>
</feature>
<keyword evidence="1" id="KW-0812">Transmembrane</keyword>
<dbReference type="EMBL" id="VLJT01000017">
    <property type="protein sequence ID" value="TWH17033.1"/>
    <property type="molecule type" value="Genomic_DNA"/>
</dbReference>
<evidence type="ECO:0000313" key="3">
    <source>
        <dbReference type="Proteomes" id="UP000317573"/>
    </source>
</evidence>
<evidence type="ECO:0000313" key="2">
    <source>
        <dbReference type="EMBL" id="TWH17033.1"/>
    </source>
</evidence>
<evidence type="ECO:0000256" key="1">
    <source>
        <dbReference type="SAM" id="Phobius"/>
    </source>
</evidence>
<feature type="transmembrane region" description="Helical" evidence="1">
    <location>
        <begin position="55"/>
        <end position="84"/>
    </location>
</feature>
<dbReference type="Pfam" id="PF10011">
    <property type="entry name" value="DUF2254"/>
    <property type="match status" value="1"/>
</dbReference>
<organism evidence="2 3">
    <name type="scientific">Rhodococcus rhodochrous J45</name>
    <dbReference type="NCBI Taxonomy" id="935266"/>
    <lineage>
        <taxon>Bacteria</taxon>
        <taxon>Bacillati</taxon>
        <taxon>Actinomycetota</taxon>
        <taxon>Actinomycetes</taxon>
        <taxon>Mycobacteriales</taxon>
        <taxon>Nocardiaceae</taxon>
        <taxon>Rhodococcus</taxon>
    </lineage>
</organism>
<proteinExistence type="predicted"/>
<sequence>MQLRLAAGEYRFRESLFALPALVVAAGAVLAEVSGYIDRTFGPFPWGMKMNSNAAIWLLSTVAGATITTAGVVFSLTVVSLQLASSQFSPRVMRSFIRDRVSQTVIGMLVATFVYCVLTLRHIGADDAAPAPTLSTTLAVVLAVSTVVLIIAYLNRLAHGLQVGEVVRSIASEAEKVIANTSRSAHREIHVDRVPQPDFGEGATVHAPRDGWVTQAPAELVLAVAPPGAVVRMETRPGAYIHRGEPLLRIHPKPERDVILRRLEAAVEISNARTMQQDVDFALRQLVDIALRALSQAINDPTTATEVVLRLGSLLRTLLVTDSPAPAIEGADGRILLRPWILSPDEYVEHAFEQIRHAGSAQLHVATALARVLRMLIDHLSAQGRTESVPALQHQLRLLVDAVVVRPEFRPEDLERFRAVAEGSADPAEHRTV</sequence>
<dbReference type="InterPro" id="IPR018723">
    <property type="entry name" value="DUF2254_membrane"/>
</dbReference>